<dbReference type="InterPro" id="IPR033248">
    <property type="entry name" value="Transketolase_C"/>
</dbReference>
<dbReference type="SUPFAM" id="SSF52518">
    <property type="entry name" value="Thiamin diphosphate-binding fold (THDP-binding)"/>
    <property type="match status" value="2"/>
</dbReference>
<dbReference type="InterPro" id="IPR029061">
    <property type="entry name" value="THDP-binding"/>
</dbReference>
<dbReference type="SUPFAM" id="SSF52922">
    <property type="entry name" value="TK C-terminal domain-like"/>
    <property type="match status" value="1"/>
</dbReference>
<dbReference type="GO" id="GO:0006099">
    <property type="term" value="P:tricarboxylic acid cycle"/>
    <property type="evidence" value="ECO:0007669"/>
    <property type="project" value="UniProtKB-KW"/>
</dbReference>
<evidence type="ECO:0000256" key="3">
    <source>
        <dbReference type="ARBA" id="ARBA00023002"/>
    </source>
</evidence>
<evidence type="ECO:0000313" key="8">
    <source>
        <dbReference type="Proteomes" id="UP000599074"/>
    </source>
</evidence>
<dbReference type="EMBL" id="BOON01000014">
    <property type="protein sequence ID" value="GII21908.1"/>
    <property type="molecule type" value="Genomic_DNA"/>
</dbReference>
<dbReference type="Pfam" id="PF00676">
    <property type="entry name" value="E1_dh"/>
    <property type="match status" value="1"/>
</dbReference>
<comment type="catalytic activity">
    <reaction evidence="5">
        <text>N(6)-[(R)-lipoyl]-L-lysyl-[protein] + 2-oxoglutarate + H(+) = N(6)-[(R)-S(8)-succinyldihydrolipoyl]-L-lysyl-[protein] + CO2</text>
        <dbReference type="Rhea" id="RHEA:12188"/>
        <dbReference type="Rhea" id="RHEA-COMP:10474"/>
        <dbReference type="Rhea" id="RHEA-COMP:20092"/>
        <dbReference type="ChEBI" id="CHEBI:15378"/>
        <dbReference type="ChEBI" id="CHEBI:16526"/>
        <dbReference type="ChEBI" id="CHEBI:16810"/>
        <dbReference type="ChEBI" id="CHEBI:83099"/>
        <dbReference type="ChEBI" id="CHEBI:83120"/>
        <dbReference type="EC" id="1.2.4.2"/>
    </reaction>
</comment>
<comment type="cofactor">
    <cofactor evidence="1">
        <name>thiamine diphosphate</name>
        <dbReference type="ChEBI" id="CHEBI:58937"/>
    </cofactor>
</comment>
<gene>
    <name evidence="7" type="ORF">Pme01_15050</name>
</gene>
<feature type="domain" description="Transketolase-like pyrimidine-binding" evidence="6">
    <location>
        <begin position="467"/>
        <end position="648"/>
    </location>
</feature>
<dbReference type="Proteomes" id="UP000599074">
    <property type="component" value="Unassembled WGS sequence"/>
</dbReference>
<dbReference type="AlphaFoldDB" id="A0A8J3T8T1"/>
<keyword evidence="3" id="KW-0560">Oxidoreductase</keyword>
<dbReference type="Gene3D" id="3.40.50.920">
    <property type="match status" value="1"/>
</dbReference>
<keyword evidence="2" id="KW-0816">Tricarboxylic acid cycle</keyword>
<dbReference type="GO" id="GO:0007584">
    <property type="term" value="P:response to nutrient"/>
    <property type="evidence" value="ECO:0007669"/>
    <property type="project" value="TreeGrafter"/>
</dbReference>
<dbReference type="Pfam" id="PF02779">
    <property type="entry name" value="Transket_pyr"/>
    <property type="match status" value="1"/>
</dbReference>
<evidence type="ECO:0000256" key="1">
    <source>
        <dbReference type="ARBA" id="ARBA00001964"/>
    </source>
</evidence>
<evidence type="ECO:0000256" key="5">
    <source>
        <dbReference type="ARBA" id="ARBA00051911"/>
    </source>
</evidence>
<evidence type="ECO:0000256" key="2">
    <source>
        <dbReference type="ARBA" id="ARBA00022532"/>
    </source>
</evidence>
<keyword evidence="4" id="KW-0786">Thiamine pyrophosphate</keyword>
<dbReference type="GO" id="GO:0004591">
    <property type="term" value="F:oxoglutarate dehydrogenase (succinyl-transferring) activity"/>
    <property type="evidence" value="ECO:0007669"/>
    <property type="project" value="UniProtKB-EC"/>
</dbReference>
<name>A0A8J3T8T1_9ACTN</name>
<dbReference type="SMART" id="SM00861">
    <property type="entry name" value="Transket_pyr"/>
    <property type="match status" value="1"/>
</dbReference>
<evidence type="ECO:0000313" key="7">
    <source>
        <dbReference type="EMBL" id="GII21908.1"/>
    </source>
</evidence>
<dbReference type="GO" id="GO:0000287">
    <property type="term" value="F:magnesium ion binding"/>
    <property type="evidence" value="ECO:0007669"/>
    <property type="project" value="UniProtKB-ARBA"/>
</dbReference>
<evidence type="ECO:0000259" key="6">
    <source>
        <dbReference type="SMART" id="SM00861"/>
    </source>
</evidence>
<organism evidence="7 8">
    <name type="scientific">Planosporangium mesophilum</name>
    <dbReference type="NCBI Taxonomy" id="689768"/>
    <lineage>
        <taxon>Bacteria</taxon>
        <taxon>Bacillati</taxon>
        <taxon>Actinomycetota</taxon>
        <taxon>Actinomycetes</taxon>
        <taxon>Micromonosporales</taxon>
        <taxon>Micromonosporaceae</taxon>
        <taxon>Planosporangium</taxon>
    </lineage>
</organism>
<dbReference type="InterPro" id="IPR001017">
    <property type="entry name" value="DH_E1"/>
</dbReference>
<sequence length="807" mass="84913">MDRDIDARTGTGGEVSDMLSVVTTPQDLDERFRAVLGGMSPAEEKRDPGDPVRQGTTLTGAQTRELFEAQLASRHLDLAARWLRSFGEGYYTIGSAGHEGNAAVAAALRPTDPALLHYRSGGFYCARAAQVPDSDPIRDVLRGIVASVKEPIAGGRHKVFGNADLNVIPTTSTIGSHLPRAVGVAYAIERGRRVSRLGAQATGWPGDALVLCSFGDASVNHASALAGLNTAGWSAHIGLRLPLLFVCEDNGIGISVRSPEGWIEQSLRGRPGLRYFAADGCDPAAAYDTCAEAAAWVRRTRRPAVLHLSMVRLMGHAGADAELGYRSRAEIAADLERDPLVATASLLVQAGLATPAELLTRYDEVGWEVRRVAEETLAEPKLATAGEVTSVLAPRRPARVARAISDAATRLAAPAVEVADLPPDEEEPQPAATGTAVARALGGIGVPSSAARIGAFGGRLPEEAGGLTLAQTINATLTDALLAYPQMVVFGEDVAAKGGVYGVTKGLRDRFGPGRVFDTLLDETSILGLGLGAGLGGMLPVPEIQYLAYLHNAEDQLRGEAATMQFFAKGSYRNPMVVRVAGLAYQSGFGGHFHNDNSVAVLRDIPGLVVAVPSRAEDAGPMLRTCLAAAVVDGTVSAFVEPIALYHTRDLHADGDGQWLGEYLPPGRWPGSHVPIGRARVYDHDLSQDLTIITFGNGVRLSLRAAARLAAEGIGCKVVDLRWLSPLPVADIIRESSSTGRVLVVDETRRSGGVGEGVLAVLVDTGYVGVARRVAAVDSFIPLGPAAAHVLVSEDQIVQAARSLLAR</sequence>
<proteinExistence type="predicted"/>
<reference evidence="7" key="1">
    <citation type="submission" date="2021-01" db="EMBL/GenBank/DDBJ databases">
        <title>Whole genome shotgun sequence of Planosporangium mesophilum NBRC 109066.</title>
        <authorList>
            <person name="Komaki H."/>
            <person name="Tamura T."/>
        </authorList>
    </citation>
    <scope>NUCLEOTIDE SEQUENCE</scope>
    <source>
        <strain evidence="7">NBRC 109066</strain>
    </source>
</reference>
<dbReference type="Pfam" id="PF02780">
    <property type="entry name" value="Transketolase_C"/>
    <property type="match status" value="1"/>
</dbReference>
<dbReference type="Gene3D" id="3.40.50.970">
    <property type="match status" value="2"/>
</dbReference>
<comment type="caution">
    <text evidence="7">The sequence shown here is derived from an EMBL/GenBank/DDBJ whole genome shotgun (WGS) entry which is preliminary data.</text>
</comment>
<evidence type="ECO:0000256" key="4">
    <source>
        <dbReference type="ARBA" id="ARBA00023052"/>
    </source>
</evidence>
<dbReference type="PANTHER" id="PTHR42980">
    <property type="entry name" value="2-OXOISOVALERATE DEHYDROGENASE SUBUNIT BETA-RELATED"/>
    <property type="match status" value="1"/>
</dbReference>
<protein>
    <submittedName>
        <fullName evidence="7">MFS transporter</fullName>
    </submittedName>
</protein>
<dbReference type="InterPro" id="IPR009014">
    <property type="entry name" value="Transketo_C/PFOR_II"/>
</dbReference>
<dbReference type="PANTHER" id="PTHR42980:SF1">
    <property type="entry name" value="2-OXOISOVALERATE DEHYDROGENASE SUBUNIT BETA, MITOCHONDRIAL"/>
    <property type="match status" value="1"/>
</dbReference>
<dbReference type="InterPro" id="IPR005475">
    <property type="entry name" value="Transketolase-like_Pyr-bd"/>
</dbReference>
<keyword evidence="8" id="KW-1185">Reference proteome</keyword>
<dbReference type="GO" id="GO:0009083">
    <property type="term" value="P:branched-chain amino acid catabolic process"/>
    <property type="evidence" value="ECO:0007669"/>
    <property type="project" value="TreeGrafter"/>
</dbReference>
<accession>A0A8J3T8T1</accession>